<dbReference type="KEGG" id="ahel:Q31a_23470"/>
<protein>
    <recommendedName>
        <fullName evidence="1">DUF8091 domain-containing protein</fullName>
    </recommendedName>
</protein>
<accession>A0A518G645</accession>
<keyword evidence="3" id="KW-1185">Reference proteome</keyword>
<dbReference type="OrthoDB" id="287760at2"/>
<dbReference type="Pfam" id="PF26351">
    <property type="entry name" value="DUF8091"/>
    <property type="match status" value="1"/>
</dbReference>
<dbReference type="RefSeq" id="WP_145077404.1">
    <property type="nucleotide sequence ID" value="NZ_CP036298.1"/>
</dbReference>
<reference evidence="2 3" key="1">
    <citation type="submission" date="2019-02" db="EMBL/GenBank/DDBJ databases">
        <title>Deep-cultivation of Planctomycetes and their phenomic and genomic characterization uncovers novel biology.</title>
        <authorList>
            <person name="Wiegand S."/>
            <person name="Jogler M."/>
            <person name="Boedeker C."/>
            <person name="Pinto D."/>
            <person name="Vollmers J."/>
            <person name="Rivas-Marin E."/>
            <person name="Kohn T."/>
            <person name="Peeters S.H."/>
            <person name="Heuer A."/>
            <person name="Rast P."/>
            <person name="Oberbeckmann S."/>
            <person name="Bunk B."/>
            <person name="Jeske O."/>
            <person name="Meyerdierks A."/>
            <person name="Storesund J.E."/>
            <person name="Kallscheuer N."/>
            <person name="Luecker S."/>
            <person name="Lage O.M."/>
            <person name="Pohl T."/>
            <person name="Merkel B.J."/>
            <person name="Hornburger P."/>
            <person name="Mueller R.-W."/>
            <person name="Bruemmer F."/>
            <person name="Labrenz M."/>
            <person name="Spormann A.M."/>
            <person name="Op den Camp H."/>
            <person name="Overmann J."/>
            <person name="Amann R."/>
            <person name="Jetten M.S.M."/>
            <person name="Mascher T."/>
            <person name="Medema M.H."/>
            <person name="Devos D.P."/>
            <person name="Kaster A.-K."/>
            <person name="Ovreas L."/>
            <person name="Rohde M."/>
            <person name="Galperin M.Y."/>
            <person name="Jogler C."/>
        </authorList>
    </citation>
    <scope>NUCLEOTIDE SEQUENCE [LARGE SCALE GENOMIC DNA]</scope>
    <source>
        <strain evidence="2 3">Q31a</strain>
    </source>
</reference>
<organism evidence="2 3">
    <name type="scientific">Aureliella helgolandensis</name>
    <dbReference type="NCBI Taxonomy" id="2527968"/>
    <lineage>
        <taxon>Bacteria</taxon>
        <taxon>Pseudomonadati</taxon>
        <taxon>Planctomycetota</taxon>
        <taxon>Planctomycetia</taxon>
        <taxon>Pirellulales</taxon>
        <taxon>Pirellulaceae</taxon>
        <taxon>Aureliella</taxon>
    </lineage>
</organism>
<name>A0A518G645_9BACT</name>
<feature type="domain" description="DUF8091" evidence="1">
    <location>
        <begin position="3"/>
        <end position="160"/>
    </location>
</feature>
<dbReference type="AlphaFoldDB" id="A0A518G645"/>
<evidence type="ECO:0000313" key="2">
    <source>
        <dbReference type="EMBL" id="QDV24034.1"/>
    </source>
</evidence>
<dbReference type="EMBL" id="CP036298">
    <property type="protein sequence ID" value="QDV24034.1"/>
    <property type="molecule type" value="Genomic_DNA"/>
</dbReference>
<proteinExistence type="predicted"/>
<evidence type="ECO:0000313" key="3">
    <source>
        <dbReference type="Proteomes" id="UP000318017"/>
    </source>
</evidence>
<dbReference type="InterPro" id="IPR058404">
    <property type="entry name" value="DUF8091"/>
</dbReference>
<dbReference type="Proteomes" id="UP000318017">
    <property type="component" value="Chromosome"/>
</dbReference>
<gene>
    <name evidence="2" type="ORF">Q31a_23470</name>
</gene>
<evidence type="ECO:0000259" key="1">
    <source>
        <dbReference type="Pfam" id="PF26351"/>
    </source>
</evidence>
<sequence>METSLHRQLKMRYAVTDDQTEVTVDGFRIDAISAAGELIEIQHASLGALRDKTRQLLATPNRTLRIVKPIIARKRIVTLDKRGGDVLRSRLSPKRGELLDVFEDLVHFASVFPQPGLILEVVLIESEETRLDRVRASRRGKKYITLDQRLVEIQASIELRTRNDLLHHLPVKSLPKTFDTAELAALMKRPRWLAQKVCYCLRQTGAARTIGKRGNSVTYKLVRQRGKRAA</sequence>